<comment type="caution">
    <text evidence="2">The sequence shown here is derived from an EMBL/GenBank/DDBJ whole genome shotgun (WGS) entry which is preliminary data.</text>
</comment>
<sequence length="150" mass="17307">MNYYALANEYGLKIEKTDPSRSRTWSWFVELLKRSLDLKDRVGVTFISDMQKGLLNAVSNVLHVSHQRAIAYECTMNFNGDYGYEVSKGGDSKEVYLLTCKHKMYPVRGVQFSRVDPAHAMQPPEFIKLVGRPKKKRDKTTDEARKRKGE</sequence>
<dbReference type="EMBL" id="JACEIK010000713">
    <property type="protein sequence ID" value="MCD7461259.1"/>
    <property type="molecule type" value="Genomic_DNA"/>
</dbReference>
<feature type="compositionally biased region" description="Basic and acidic residues" evidence="1">
    <location>
        <begin position="139"/>
        <end position="150"/>
    </location>
</feature>
<name>A0ABS8SRZ8_DATST</name>
<organism evidence="2 3">
    <name type="scientific">Datura stramonium</name>
    <name type="common">Jimsonweed</name>
    <name type="synonym">Common thornapple</name>
    <dbReference type="NCBI Taxonomy" id="4076"/>
    <lineage>
        <taxon>Eukaryota</taxon>
        <taxon>Viridiplantae</taxon>
        <taxon>Streptophyta</taxon>
        <taxon>Embryophyta</taxon>
        <taxon>Tracheophyta</taxon>
        <taxon>Spermatophyta</taxon>
        <taxon>Magnoliopsida</taxon>
        <taxon>eudicotyledons</taxon>
        <taxon>Gunneridae</taxon>
        <taxon>Pentapetalae</taxon>
        <taxon>asterids</taxon>
        <taxon>lamiids</taxon>
        <taxon>Solanales</taxon>
        <taxon>Solanaceae</taxon>
        <taxon>Solanoideae</taxon>
        <taxon>Datureae</taxon>
        <taxon>Datura</taxon>
    </lineage>
</organism>
<evidence type="ECO:0000313" key="3">
    <source>
        <dbReference type="Proteomes" id="UP000823775"/>
    </source>
</evidence>
<gene>
    <name evidence="2" type="ORF">HAX54_045752</name>
</gene>
<evidence type="ECO:0000256" key="1">
    <source>
        <dbReference type="SAM" id="MobiDB-lite"/>
    </source>
</evidence>
<feature type="region of interest" description="Disordered" evidence="1">
    <location>
        <begin position="130"/>
        <end position="150"/>
    </location>
</feature>
<reference evidence="2 3" key="1">
    <citation type="journal article" date="2021" name="BMC Genomics">
        <title>Datura genome reveals duplications of psychoactive alkaloid biosynthetic genes and high mutation rate following tissue culture.</title>
        <authorList>
            <person name="Rajewski A."/>
            <person name="Carter-House D."/>
            <person name="Stajich J."/>
            <person name="Litt A."/>
        </authorList>
    </citation>
    <scope>NUCLEOTIDE SEQUENCE [LARGE SCALE GENOMIC DNA]</scope>
    <source>
        <strain evidence="2">AR-01</strain>
    </source>
</reference>
<evidence type="ECO:0000313" key="2">
    <source>
        <dbReference type="EMBL" id="MCD7461259.1"/>
    </source>
</evidence>
<protein>
    <submittedName>
        <fullName evidence="2">Uncharacterized protein</fullName>
    </submittedName>
</protein>
<dbReference type="Proteomes" id="UP000823775">
    <property type="component" value="Unassembled WGS sequence"/>
</dbReference>
<keyword evidence="3" id="KW-1185">Reference proteome</keyword>
<proteinExistence type="predicted"/>
<accession>A0ABS8SRZ8</accession>